<feature type="repeat" description="PPR" evidence="3">
    <location>
        <begin position="382"/>
        <end position="416"/>
    </location>
</feature>
<organism evidence="4 5">
    <name type="scientific">Cephalotus follicularis</name>
    <name type="common">Albany pitcher plant</name>
    <dbReference type="NCBI Taxonomy" id="3775"/>
    <lineage>
        <taxon>Eukaryota</taxon>
        <taxon>Viridiplantae</taxon>
        <taxon>Streptophyta</taxon>
        <taxon>Embryophyta</taxon>
        <taxon>Tracheophyta</taxon>
        <taxon>Spermatophyta</taxon>
        <taxon>Magnoliopsida</taxon>
        <taxon>eudicotyledons</taxon>
        <taxon>Gunneridae</taxon>
        <taxon>Pentapetalae</taxon>
        <taxon>rosids</taxon>
        <taxon>fabids</taxon>
        <taxon>Oxalidales</taxon>
        <taxon>Cephalotaceae</taxon>
        <taxon>Cephalotus</taxon>
    </lineage>
</organism>
<protein>
    <submittedName>
        <fullName evidence="4">TPR_1 domain-containing protein/PPR domain-containing protein</fullName>
    </submittedName>
</protein>
<dbReference type="InParanoid" id="A0A1Q3DDJ2"/>
<feature type="repeat" description="PPR" evidence="3">
    <location>
        <begin position="171"/>
        <end position="205"/>
    </location>
</feature>
<proteinExistence type="inferred from homology"/>
<comment type="caution">
    <text evidence="4">The sequence shown here is derived from an EMBL/GenBank/DDBJ whole genome shotgun (WGS) entry which is preliminary data.</text>
</comment>
<evidence type="ECO:0000256" key="1">
    <source>
        <dbReference type="ARBA" id="ARBA00007626"/>
    </source>
</evidence>
<evidence type="ECO:0000256" key="2">
    <source>
        <dbReference type="ARBA" id="ARBA00022737"/>
    </source>
</evidence>
<dbReference type="FunFam" id="1.25.40.10:FF:000253">
    <property type="entry name" value="Pentatricopeptide repeat-containing protein"/>
    <property type="match status" value="1"/>
</dbReference>
<reference evidence="5" key="1">
    <citation type="submission" date="2016-04" db="EMBL/GenBank/DDBJ databases">
        <title>Cephalotus genome sequencing.</title>
        <authorList>
            <person name="Fukushima K."/>
            <person name="Hasebe M."/>
            <person name="Fang X."/>
        </authorList>
    </citation>
    <scope>NUCLEOTIDE SEQUENCE [LARGE SCALE GENOMIC DNA]</scope>
    <source>
        <strain evidence="5">cv. St1</strain>
    </source>
</reference>
<dbReference type="InterPro" id="IPR002885">
    <property type="entry name" value="PPR_rpt"/>
</dbReference>
<dbReference type="Pfam" id="PF13041">
    <property type="entry name" value="PPR_2"/>
    <property type="match status" value="1"/>
</dbReference>
<accession>A0A1Q3DDJ2</accession>
<dbReference type="OrthoDB" id="1908178at2759"/>
<name>A0A1Q3DDJ2_CEPFO</name>
<dbReference type="GO" id="GO:0003729">
    <property type="term" value="F:mRNA binding"/>
    <property type="evidence" value="ECO:0007669"/>
    <property type="project" value="UniProtKB-ARBA"/>
</dbReference>
<dbReference type="NCBIfam" id="TIGR00756">
    <property type="entry name" value="PPR"/>
    <property type="match status" value="3"/>
</dbReference>
<evidence type="ECO:0000256" key="3">
    <source>
        <dbReference type="PROSITE-ProRule" id="PRU00708"/>
    </source>
</evidence>
<dbReference type="Gene3D" id="1.25.40.10">
    <property type="entry name" value="Tetratricopeptide repeat domain"/>
    <property type="match status" value="3"/>
</dbReference>
<dbReference type="SUPFAM" id="SSF48452">
    <property type="entry name" value="TPR-like"/>
    <property type="match status" value="1"/>
</dbReference>
<comment type="similarity">
    <text evidence="1">Belongs to the PPR family. P subfamily.</text>
</comment>
<dbReference type="InterPro" id="IPR011990">
    <property type="entry name" value="TPR-like_helical_dom_sf"/>
</dbReference>
<keyword evidence="5" id="KW-1185">Reference proteome</keyword>
<dbReference type="EMBL" id="BDDD01006149">
    <property type="protein sequence ID" value="GAV90328.1"/>
    <property type="molecule type" value="Genomic_DNA"/>
</dbReference>
<dbReference type="FunCoup" id="A0A1Q3DDJ2">
    <property type="interactions" value="773"/>
</dbReference>
<dbReference type="STRING" id="3775.A0A1Q3DDJ2"/>
<feature type="repeat" description="PPR" evidence="3">
    <location>
        <begin position="241"/>
        <end position="275"/>
    </location>
</feature>
<dbReference type="PANTHER" id="PTHR45717:SF3">
    <property type="entry name" value="OS04G0544400 PROTEIN"/>
    <property type="match status" value="1"/>
</dbReference>
<dbReference type="AlphaFoldDB" id="A0A1Q3DDJ2"/>
<dbReference type="GO" id="GO:0005739">
    <property type="term" value="C:mitochondrion"/>
    <property type="evidence" value="ECO:0007669"/>
    <property type="project" value="TreeGrafter"/>
</dbReference>
<dbReference type="Proteomes" id="UP000187406">
    <property type="component" value="Unassembled WGS sequence"/>
</dbReference>
<evidence type="ECO:0000313" key="5">
    <source>
        <dbReference type="Proteomes" id="UP000187406"/>
    </source>
</evidence>
<sequence length="559" mass="64462">MLLQPCLHNHHNISLSSTFSYTRPLPCKVPDFAHRQSINYPKLSRTTCLISQVHNHATVDYERRPITKWATIYRRINLMENPELGSASVLNKWENEGKKLNKWELCRVVKELRKYKRYERALEVYDWMNNREERFRSSVSDAAIQLDLIAKVRGVVSAEDFFIRLPDTVKDRRVYGALLNAYVQAKMREKAESLIETMRSKGYASHALPFNVMMTLYMNIKEYDKVDLMISEMIRKSIHLDIYSYNIWLSSCGSQGSVKKMEQVFEKMKLDNSINPNWTTFSTMATMYMKMGEIEKAEDCLRKVESRIPVRDRIPYHYLLSLYGSVGNKEEVYRVWNLYKSVFPNIPNLGYHAVISSLVRIGDIEGAEKCYEEWLTAKSSYDPRIANLLMGWYVKEGHLDKAESTFEQMVEMGGKPNSSSWEILAEGHIEENRISEALSCLKEAFSADGSKRWRPKPRNVALFFKLCEDEADIKSKEVLVGLLRQLGYLKDEAYASLFGMFEGAVVGNELSVDKGTTENDRNEEDGSEMLLNQLQGTTENDGNEEDGSEMLLNQLQGTL</sequence>
<gene>
    <name evidence="4" type="ORF">CFOL_v3_33737</name>
</gene>
<dbReference type="PANTHER" id="PTHR45717">
    <property type="entry name" value="OS12G0527900 PROTEIN"/>
    <property type="match status" value="1"/>
</dbReference>
<keyword evidence="2" id="KW-0677">Repeat</keyword>
<dbReference type="Pfam" id="PF13812">
    <property type="entry name" value="PPR_3"/>
    <property type="match status" value="1"/>
</dbReference>
<dbReference type="Pfam" id="PF01535">
    <property type="entry name" value="PPR"/>
    <property type="match status" value="2"/>
</dbReference>
<dbReference type="PROSITE" id="PS51375">
    <property type="entry name" value="PPR"/>
    <property type="match status" value="3"/>
</dbReference>
<evidence type="ECO:0000313" key="4">
    <source>
        <dbReference type="EMBL" id="GAV90328.1"/>
    </source>
</evidence>
<dbReference type="FunFam" id="1.25.40.10:FF:000516">
    <property type="entry name" value="Pentatricopeptide repeat-containing protein"/>
    <property type="match status" value="1"/>
</dbReference>